<reference evidence="1" key="1">
    <citation type="submission" date="2020-08" db="EMBL/GenBank/DDBJ databases">
        <title>Multicomponent nature underlies the extraordinary mechanical properties of spider dragline silk.</title>
        <authorList>
            <person name="Kono N."/>
            <person name="Nakamura H."/>
            <person name="Mori M."/>
            <person name="Yoshida Y."/>
            <person name="Ohtoshi R."/>
            <person name="Malay A.D."/>
            <person name="Moran D.A.P."/>
            <person name="Tomita M."/>
            <person name="Numata K."/>
            <person name="Arakawa K."/>
        </authorList>
    </citation>
    <scope>NUCLEOTIDE SEQUENCE</scope>
</reference>
<dbReference type="Proteomes" id="UP000886998">
    <property type="component" value="Unassembled WGS sequence"/>
</dbReference>
<name>A0A8X6YRH9_9ARAC</name>
<protein>
    <submittedName>
        <fullName evidence="1">Uncharacterized protein</fullName>
    </submittedName>
</protein>
<comment type="caution">
    <text evidence="1">The sequence shown here is derived from an EMBL/GenBank/DDBJ whole genome shotgun (WGS) entry which is preliminary data.</text>
</comment>
<gene>
    <name evidence="1" type="ORF">TNIN_11651</name>
</gene>
<proteinExistence type="predicted"/>
<keyword evidence="2" id="KW-1185">Reference proteome</keyword>
<evidence type="ECO:0000313" key="1">
    <source>
        <dbReference type="EMBL" id="GFY76647.1"/>
    </source>
</evidence>
<accession>A0A8X6YRH9</accession>
<sequence length="95" mass="11116">MPWLNAGKCSGYHNTVPAANAEEYYRRSIFLPLINNMISQLKLRLQKQNNILGEFSCLMNATYNEENVNDFLKLAKFYSKGKSLFLEHRIFYFPS</sequence>
<evidence type="ECO:0000313" key="2">
    <source>
        <dbReference type="Proteomes" id="UP000886998"/>
    </source>
</evidence>
<organism evidence="1 2">
    <name type="scientific">Trichonephila inaurata madagascariensis</name>
    <dbReference type="NCBI Taxonomy" id="2747483"/>
    <lineage>
        <taxon>Eukaryota</taxon>
        <taxon>Metazoa</taxon>
        <taxon>Ecdysozoa</taxon>
        <taxon>Arthropoda</taxon>
        <taxon>Chelicerata</taxon>
        <taxon>Arachnida</taxon>
        <taxon>Araneae</taxon>
        <taxon>Araneomorphae</taxon>
        <taxon>Entelegynae</taxon>
        <taxon>Araneoidea</taxon>
        <taxon>Nephilidae</taxon>
        <taxon>Trichonephila</taxon>
        <taxon>Trichonephila inaurata</taxon>
    </lineage>
</organism>
<dbReference type="AlphaFoldDB" id="A0A8X6YRH9"/>
<dbReference type="EMBL" id="BMAV01022055">
    <property type="protein sequence ID" value="GFY76647.1"/>
    <property type="molecule type" value="Genomic_DNA"/>
</dbReference>
<dbReference type="OrthoDB" id="10072079at2759"/>